<feature type="domain" description="C2H2-type" evidence="3">
    <location>
        <begin position="267"/>
        <end position="296"/>
    </location>
</feature>
<dbReference type="Proteomes" id="UP001275084">
    <property type="component" value="Unassembled WGS sequence"/>
</dbReference>
<protein>
    <recommendedName>
        <fullName evidence="3">C2H2-type domain-containing protein</fullName>
    </recommendedName>
</protein>
<organism evidence="4 5">
    <name type="scientific">Lasiosphaeria hispida</name>
    <dbReference type="NCBI Taxonomy" id="260671"/>
    <lineage>
        <taxon>Eukaryota</taxon>
        <taxon>Fungi</taxon>
        <taxon>Dikarya</taxon>
        <taxon>Ascomycota</taxon>
        <taxon>Pezizomycotina</taxon>
        <taxon>Sordariomycetes</taxon>
        <taxon>Sordariomycetidae</taxon>
        <taxon>Sordariales</taxon>
        <taxon>Lasiosphaeriaceae</taxon>
        <taxon>Lasiosphaeria</taxon>
    </lineage>
</organism>
<evidence type="ECO:0000256" key="2">
    <source>
        <dbReference type="SAM" id="MobiDB-lite"/>
    </source>
</evidence>
<keyword evidence="1" id="KW-0863">Zinc-finger</keyword>
<reference evidence="4" key="2">
    <citation type="submission" date="2023-06" db="EMBL/GenBank/DDBJ databases">
        <authorList>
            <consortium name="Lawrence Berkeley National Laboratory"/>
            <person name="Haridas S."/>
            <person name="Hensen N."/>
            <person name="Bonometti L."/>
            <person name="Westerberg I."/>
            <person name="Brannstrom I.O."/>
            <person name="Guillou S."/>
            <person name="Cros-Aarteil S."/>
            <person name="Calhoun S."/>
            <person name="Kuo A."/>
            <person name="Mondo S."/>
            <person name="Pangilinan J."/>
            <person name="Riley R."/>
            <person name="Labutti K."/>
            <person name="Andreopoulos B."/>
            <person name="Lipzen A."/>
            <person name="Chen C."/>
            <person name="Yanf M."/>
            <person name="Daum C."/>
            <person name="Ng V."/>
            <person name="Clum A."/>
            <person name="Steindorff A."/>
            <person name="Ohm R."/>
            <person name="Martin F."/>
            <person name="Silar P."/>
            <person name="Natvig D."/>
            <person name="Lalanne C."/>
            <person name="Gautier V."/>
            <person name="Ament-Velasquez S.L."/>
            <person name="Kruys A."/>
            <person name="Hutchinson M.I."/>
            <person name="Powell A.J."/>
            <person name="Barry K."/>
            <person name="Miller A.N."/>
            <person name="Grigoriev I.V."/>
            <person name="Debuchy R."/>
            <person name="Gladieux P."/>
            <person name="Thoren M.H."/>
            <person name="Johannesson H."/>
        </authorList>
    </citation>
    <scope>NUCLEOTIDE SEQUENCE</scope>
    <source>
        <strain evidence="4">CBS 955.72</strain>
    </source>
</reference>
<evidence type="ECO:0000256" key="1">
    <source>
        <dbReference type="PROSITE-ProRule" id="PRU00042"/>
    </source>
</evidence>
<keyword evidence="1" id="KW-0479">Metal-binding</keyword>
<name>A0AAJ0HES8_9PEZI</name>
<reference evidence="4" key="1">
    <citation type="journal article" date="2023" name="Mol. Phylogenet. Evol.">
        <title>Genome-scale phylogeny and comparative genomics of the fungal order Sordariales.</title>
        <authorList>
            <person name="Hensen N."/>
            <person name="Bonometti L."/>
            <person name="Westerberg I."/>
            <person name="Brannstrom I.O."/>
            <person name="Guillou S."/>
            <person name="Cros-Aarteil S."/>
            <person name="Calhoun S."/>
            <person name="Haridas S."/>
            <person name="Kuo A."/>
            <person name="Mondo S."/>
            <person name="Pangilinan J."/>
            <person name="Riley R."/>
            <person name="LaButti K."/>
            <person name="Andreopoulos B."/>
            <person name="Lipzen A."/>
            <person name="Chen C."/>
            <person name="Yan M."/>
            <person name="Daum C."/>
            <person name="Ng V."/>
            <person name="Clum A."/>
            <person name="Steindorff A."/>
            <person name="Ohm R.A."/>
            <person name="Martin F."/>
            <person name="Silar P."/>
            <person name="Natvig D.O."/>
            <person name="Lalanne C."/>
            <person name="Gautier V."/>
            <person name="Ament-Velasquez S.L."/>
            <person name="Kruys A."/>
            <person name="Hutchinson M.I."/>
            <person name="Powell A.J."/>
            <person name="Barry K."/>
            <person name="Miller A.N."/>
            <person name="Grigoriev I.V."/>
            <person name="Debuchy R."/>
            <person name="Gladieux P."/>
            <person name="Hiltunen Thoren M."/>
            <person name="Johannesson H."/>
        </authorList>
    </citation>
    <scope>NUCLEOTIDE SEQUENCE</scope>
    <source>
        <strain evidence="4">CBS 955.72</strain>
    </source>
</reference>
<dbReference type="PROSITE" id="PS50157">
    <property type="entry name" value="ZINC_FINGER_C2H2_2"/>
    <property type="match status" value="1"/>
</dbReference>
<keyword evidence="5" id="KW-1185">Reference proteome</keyword>
<proteinExistence type="predicted"/>
<evidence type="ECO:0000259" key="3">
    <source>
        <dbReference type="PROSITE" id="PS50157"/>
    </source>
</evidence>
<evidence type="ECO:0000313" key="5">
    <source>
        <dbReference type="Proteomes" id="UP001275084"/>
    </source>
</evidence>
<dbReference type="Gene3D" id="3.30.160.60">
    <property type="entry name" value="Classic Zinc Finger"/>
    <property type="match status" value="1"/>
</dbReference>
<dbReference type="InterPro" id="IPR013087">
    <property type="entry name" value="Znf_C2H2_type"/>
</dbReference>
<feature type="region of interest" description="Disordered" evidence="2">
    <location>
        <begin position="15"/>
        <end position="37"/>
    </location>
</feature>
<keyword evidence="1" id="KW-0862">Zinc</keyword>
<comment type="caution">
    <text evidence="4">The sequence shown here is derived from an EMBL/GenBank/DDBJ whole genome shotgun (WGS) entry which is preliminary data.</text>
</comment>
<gene>
    <name evidence="4" type="ORF">B0T25DRAFT_243559</name>
</gene>
<dbReference type="AlphaFoldDB" id="A0AAJ0HES8"/>
<dbReference type="EMBL" id="JAUIQD010000005">
    <property type="protein sequence ID" value="KAK3349455.1"/>
    <property type="molecule type" value="Genomic_DNA"/>
</dbReference>
<dbReference type="GO" id="GO:0008270">
    <property type="term" value="F:zinc ion binding"/>
    <property type="evidence" value="ECO:0007669"/>
    <property type="project" value="UniProtKB-KW"/>
</dbReference>
<accession>A0AAJ0HES8</accession>
<sequence>MELYSAYQDETGFSSYPQSSFSDDMCSPPPMERGLSGATISTIEGFPLAPYDDYPQVDDMPVDVFDADIYQNGESVDQRYGFEDIDDGLGDTFPFTPVVYPCHSPQETQEYELDPLQLFARTIGLSKKEIEGMARSAADQADDVIRGRGSPPFFFITHISVEESLSNLGRDASFYDGIKEVLLEQLNRVFRGPYPPEKAHTILFEAALQIHIREDLSLCYEESYRALVGALAELKEELEVQSRWHEEPNQVGKSGGSGLSGTEKEKFVCEKCTGKGFGRSADLERHNKQVHTSEDKKAKYICDYRKCLRHKQPFFRQDHFRDHLRDFHKEDLPRRGVKPDSKWWKSRAPRAIFDGWWRCNRCLAHRVGIEREGYVCPGCGNHCELERQKYREVHSNR</sequence>
<evidence type="ECO:0000313" key="4">
    <source>
        <dbReference type="EMBL" id="KAK3349455.1"/>
    </source>
</evidence>